<accession>A0ABD1RFG7</accession>
<feature type="region of interest" description="Disordered" evidence="1">
    <location>
        <begin position="262"/>
        <end position="288"/>
    </location>
</feature>
<feature type="compositionally biased region" description="Acidic residues" evidence="1">
    <location>
        <begin position="271"/>
        <end position="288"/>
    </location>
</feature>
<comment type="caution">
    <text evidence="2">The sequence shown here is derived from an EMBL/GenBank/DDBJ whole genome shotgun (WGS) entry which is preliminary data.</text>
</comment>
<dbReference type="Proteomes" id="UP001604336">
    <property type="component" value="Unassembled WGS sequence"/>
</dbReference>
<evidence type="ECO:0000313" key="3">
    <source>
        <dbReference type="Proteomes" id="UP001604336"/>
    </source>
</evidence>
<proteinExistence type="predicted"/>
<gene>
    <name evidence="2" type="ORF">Adt_31913</name>
</gene>
<dbReference type="EMBL" id="JBFOLK010000009">
    <property type="protein sequence ID" value="KAL2487157.1"/>
    <property type="molecule type" value="Genomic_DNA"/>
</dbReference>
<dbReference type="AlphaFoldDB" id="A0ABD1RFG7"/>
<name>A0ABD1RFG7_9LAMI</name>
<dbReference type="InterPro" id="IPR004242">
    <property type="entry name" value="Transposase_21"/>
</dbReference>
<evidence type="ECO:0000313" key="2">
    <source>
        <dbReference type="EMBL" id="KAL2487157.1"/>
    </source>
</evidence>
<sequence length="288" mass="33030">MKLKYFMLTLLIPGPKAPNKDIDVFLRSLMDELKKLWANEIDTYDSETNNSTVFRISAALLWTVNNFPGRSSLSVSSSKQRDICRGINLENVWQMNEKRPLPVAFNNVEQTMQPVINNMKYFTRLVGNQVRFTIPSCYPSWTEVLEEQRARLHSIIEGNQSSNEYRTIYVAVDLLAVDRYRYYKLKAYNHLNGRSALTSSQVLISWNKTNRGKAKFPSVQGSKSFSATRYNQHKLVEVRETQETQVAFSCASVDERAIAREQRLSGIVPKDDEEIGEDENEDGGLEDP</sequence>
<reference evidence="3" key="1">
    <citation type="submission" date="2024-07" db="EMBL/GenBank/DDBJ databases">
        <title>Two chromosome-level genome assemblies of Korean endemic species Abeliophyllum distichum and Forsythia ovata (Oleaceae).</title>
        <authorList>
            <person name="Jang H."/>
        </authorList>
    </citation>
    <scope>NUCLEOTIDE SEQUENCE [LARGE SCALE GENOMIC DNA]</scope>
</reference>
<dbReference type="Pfam" id="PF02992">
    <property type="entry name" value="Transposase_21"/>
    <property type="match status" value="1"/>
</dbReference>
<evidence type="ECO:0000256" key="1">
    <source>
        <dbReference type="SAM" id="MobiDB-lite"/>
    </source>
</evidence>
<keyword evidence="3" id="KW-1185">Reference proteome</keyword>
<organism evidence="2 3">
    <name type="scientific">Abeliophyllum distichum</name>
    <dbReference type="NCBI Taxonomy" id="126358"/>
    <lineage>
        <taxon>Eukaryota</taxon>
        <taxon>Viridiplantae</taxon>
        <taxon>Streptophyta</taxon>
        <taxon>Embryophyta</taxon>
        <taxon>Tracheophyta</taxon>
        <taxon>Spermatophyta</taxon>
        <taxon>Magnoliopsida</taxon>
        <taxon>eudicotyledons</taxon>
        <taxon>Gunneridae</taxon>
        <taxon>Pentapetalae</taxon>
        <taxon>asterids</taxon>
        <taxon>lamiids</taxon>
        <taxon>Lamiales</taxon>
        <taxon>Oleaceae</taxon>
        <taxon>Forsythieae</taxon>
        <taxon>Abeliophyllum</taxon>
    </lineage>
</organism>
<protein>
    <submittedName>
        <fullName evidence="2">Uncharacterized protein</fullName>
    </submittedName>
</protein>